<protein>
    <submittedName>
        <fullName evidence="1">Uncharacterized protein</fullName>
    </submittedName>
</protein>
<organism evidence="1 2">
    <name type="scientific">Araneus ventricosus</name>
    <name type="common">Orbweaver spider</name>
    <name type="synonym">Epeira ventricosa</name>
    <dbReference type="NCBI Taxonomy" id="182803"/>
    <lineage>
        <taxon>Eukaryota</taxon>
        <taxon>Metazoa</taxon>
        <taxon>Ecdysozoa</taxon>
        <taxon>Arthropoda</taxon>
        <taxon>Chelicerata</taxon>
        <taxon>Arachnida</taxon>
        <taxon>Araneae</taxon>
        <taxon>Araneomorphae</taxon>
        <taxon>Entelegynae</taxon>
        <taxon>Araneoidea</taxon>
        <taxon>Araneidae</taxon>
        <taxon>Araneus</taxon>
    </lineage>
</organism>
<keyword evidence="2" id="KW-1185">Reference proteome</keyword>
<dbReference type="Proteomes" id="UP000499080">
    <property type="component" value="Unassembled WGS sequence"/>
</dbReference>
<gene>
    <name evidence="1" type="ORF">AVEN_168572_1</name>
</gene>
<sequence length="122" mass="14418">MQVVHGLVVEEAILGMVADQPSSITRAVARQLHVPHSTTWRVLKDERLRPYHVQRFQELTQRDCPLRVEFARWFLQQSAVNPDFGETAHLTPTINMYGRMYIHLPLIQMFIRDAFLLMFWQE</sequence>
<dbReference type="AlphaFoldDB" id="A0A4Y2LQM6"/>
<name>A0A4Y2LQM6_ARAVE</name>
<dbReference type="PANTHER" id="PTHR47326">
    <property type="entry name" value="TRANSPOSABLE ELEMENT TC3 TRANSPOSASE-LIKE PROTEIN"/>
    <property type="match status" value="1"/>
</dbReference>
<dbReference type="OrthoDB" id="6930896at2759"/>
<comment type="caution">
    <text evidence="1">The sequence shown here is derived from an EMBL/GenBank/DDBJ whole genome shotgun (WGS) entry which is preliminary data.</text>
</comment>
<proteinExistence type="predicted"/>
<reference evidence="1 2" key="1">
    <citation type="journal article" date="2019" name="Sci. Rep.">
        <title>Orb-weaving spider Araneus ventricosus genome elucidates the spidroin gene catalogue.</title>
        <authorList>
            <person name="Kono N."/>
            <person name="Nakamura H."/>
            <person name="Ohtoshi R."/>
            <person name="Moran D.A.P."/>
            <person name="Shinohara A."/>
            <person name="Yoshida Y."/>
            <person name="Fujiwara M."/>
            <person name="Mori M."/>
            <person name="Tomita M."/>
            <person name="Arakawa K."/>
        </authorList>
    </citation>
    <scope>NUCLEOTIDE SEQUENCE [LARGE SCALE GENOMIC DNA]</scope>
</reference>
<dbReference type="PANTHER" id="PTHR47326:SF1">
    <property type="entry name" value="HTH PSQ-TYPE DOMAIN-CONTAINING PROTEIN"/>
    <property type="match status" value="1"/>
</dbReference>
<dbReference type="EMBL" id="BGPR01006217">
    <property type="protein sequence ID" value="GBN17038.1"/>
    <property type="molecule type" value="Genomic_DNA"/>
</dbReference>
<evidence type="ECO:0000313" key="2">
    <source>
        <dbReference type="Proteomes" id="UP000499080"/>
    </source>
</evidence>
<evidence type="ECO:0000313" key="1">
    <source>
        <dbReference type="EMBL" id="GBN17038.1"/>
    </source>
</evidence>
<accession>A0A4Y2LQM6</accession>